<dbReference type="EMBL" id="CCDI010000002">
    <property type="protein sequence ID" value="CDQ23721.1"/>
    <property type="molecule type" value="Genomic_DNA"/>
</dbReference>
<dbReference type="AlphaFoldDB" id="A0A024P521"/>
<name>A0A024P521_9BACI</name>
<accession>A0A024P521</accession>
<evidence type="ECO:0000313" key="1">
    <source>
        <dbReference type="EMBL" id="CDQ23721.1"/>
    </source>
</evidence>
<protein>
    <submittedName>
        <fullName evidence="1">Uncharacterized protein</fullName>
    </submittedName>
</protein>
<dbReference type="Proteomes" id="UP000028868">
    <property type="component" value="Unassembled WGS sequence"/>
</dbReference>
<proteinExistence type="predicted"/>
<organism evidence="1 2">
    <name type="scientific">Halobacillus karajensis</name>
    <dbReference type="NCBI Taxonomy" id="195088"/>
    <lineage>
        <taxon>Bacteria</taxon>
        <taxon>Bacillati</taxon>
        <taxon>Bacillota</taxon>
        <taxon>Bacilli</taxon>
        <taxon>Bacillales</taxon>
        <taxon>Bacillaceae</taxon>
        <taxon>Halobacillus</taxon>
    </lineage>
</organism>
<gene>
    <name evidence="1" type="ORF">BN983_01972</name>
</gene>
<comment type="caution">
    <text evidence="1">The sequence shown here is derived from an EMBL/GenBank/DDBJ whole genome shotgun (WGS) entry which is preliminary data.</text>
</comment>
<reference evidence="1 2" key="2">
    <citation type="submission" date="2014-05" db="EMBL/GenBank/DDBJ databases">
        <title>Draft genome sequence of Halobacillus karajensis HK-03.</title>
        <authorList>
            <person name="Khelaifia S."/>
            <person name="Croce O."/>
            <person name="Lagier J.C."/>
            <person name="Raoult D."/>
        </authorList>
    </citation>
    <scope>NUCLEOTIDE SEQUENCE [LARGE SCALE GENOMIC DNA]</scope>
    <source>
        <strain evidence="1 2">HD-03</strain>
    </source>
</reference>
<evidence type="ECO:0000313" key="2">
    <source>
        <dbReference type="Proteomes" id="UP000028868"/>
    </source>
</evidence>
<reference evidence="2" key="1">
    <citation type="submission" date="2014-03" db="EMBL/GenBank/DDBJ databases">
        <authorList>
            <person name="Urmite Genomes U."/>
        </authorList>
    </citation>
    <scope>NUCLEOTIDE SEQUENCE [LARGE SCALE GENOMIC DNA]</scope>
    <source>
        <strain evidence="2">HD-03</strain>
    </source>
</reference>
<sequence>MSGYCEGKKPSTSLFYRKKILTKKALCSSLGLHDFYRFWVEVEEITGRPPIVVFESTGHYHEAKKMSLRKVKTDAIDAFRLGELYPIFPFKYPFRRVTKNRNDDSIVLSSIYLAI</sequence>
<keyword evidence="2" id="KW-1185">Reference proteome</keyword>